<evidence type="ECO:0000256" key="4">
    <source>
        <dbReference type="ARBA" id="ARBA00022692"/>
    </source>
</evidence>
<dbReference type="Proteomes" id="UP000004968">
    <property type="component" value="Unassembled WGS sequence"/>
</dbReference>
<comment type="similarity">
    <text evidence="7">Belongs to the binding-protein-dependent transport system permease family.</text>
</comment>
<dbReference type="GO" id="GO:0055085">
    <property type="term" value="P:transmembrane transport"/>
    <property type="evidence" value="ECO:0007669"/>
    <property type="project" value="InterPro"/>
</dbReference>
<feature type="transmembrane region" description="Helical" evidence="7">
    <location>
        <begin position="272"/>
        <end position="292"/>
    </location>
</feature>
<comment type="subcellular location">
    <subcellularLocation>
        <location evidence="1 7">Cell membrane</location>
        <topology evidence="1 7">Multi-pass membrane protein</topology>
    </subcellularLocation>
</comment>
<evidence type="ECO:0000256" key="1">
    <source>
        <dbReference type="ARBA" id="ARBA00004651"/>
    </source>
</evidence>
<gene>
    <name evidence="9" type="ORF">CLOSTHATH_07362</name>
</gene>
<keyword evidence="6 7" id="KW-0472">Membrane</keyword>
<keyword evidence="3" id="KW-1003">Cell membrane</keyword>
<dbReference type="CDD" id="cd06261">
    <property type="entry name" value="TM_PBP2"/>
    <property type="match status" value="1"/>
</dbReference>
<dbReference type="InterPro" id="IPR035906">
    <property type="entry name" value="MetI-like_sf"/>
</dbReference>
<feature type="transmembrane region" description="Helical" evidence="7">
    <location>
        <begin position="21"/>
        <end position="49"/>
    </location>
</feature>
<feature type="transmembrane region" description="Helical" evidence="7">
    <location>
        <begin position="166"/>
        <end position="191"/>
    </location>
</feature>
<evidence type="ECO:0000256" key="2">
    <source>
        <dbReference type="ARBA" id="ARBA00022448"/>
    </source>
</evidence>
<dbReference type="PANTHER" id="PTHR30193">
    <property type="entry name" value="ABC TRANSPORTER PERMEASE PROTEIN"/>
    <property type="match status" value="1"/>
</dbReference>
<evidence type="ECO:0000256" key="5">
    <source>
        <dbReference type="ARBA" id="ARBA00022989"/>
    </source>
</evidence>
<feature type="domain" description="ABC transmembrane type-1" evidence="8">
    <location>
        <begin position="79"/>
        <end position="293"/>
    </location>
</feature>
<feature type="transmembrane region" description="Helical" evidence="7">
    <location>
        <begin position="116"/>
        <end position="137"/>
    </location>
</feature>
<feature type="transmembrane region" description="Helical" evidence="7">
    <location>
        <begin position="225"/>
        <end position="245"/>
    </location>
</feature>
<dbReference type="GO" id="GO:0005886">
    <property type="term" value="C:plasma membrane"/>
    <property type="evidence" value="ECO:0007669"/>
    <property type="project" value="UniProtKB-SubCell"/>
</dbReference>
<dbReference type="AlphaFoldDB" id="D3AUP3"/>
<dbReference type="Pfam" id="PF00528">
    <property type="entry name" value="BPD_transp_1"/>
    <property type="match status" value="1"/>
</dbReference>
<organism evidence="9 10">
    <name type="scientific">Hungatella hathewayi DSM 13479</name>
    <dbReference type="NCBI Taxonomy" id="566550"/>
    <lineage>
        <taxon>Bacteria</taxon>
        <taxon>Bacillati</taxon>
        <taxon>Bacillota</taxon>
        <taxon>Clostridia</taxon>
        <taxon>Lachnospirales</taxon>
        <taxon>Lachnospiraceae</taxon>
        <taxon>Hungatella</taxon>
    </lineage>
</organism>
<keyword evidence="5 7" id="KW-1133">Transmembrane helix</keyword>
<keyword evidence="2 7" id="KW-0813">Transport</keyword>
<dbReference type="Gene3D" id="1.10.3720.10">
    <property type="entry name" value="MetI-like"/>
    <property type="match status" value="1"/>
</dbReference>
<dbReference type="PROSITE" id="PS50928">
    <property type="entry name" value="ABC_TM1"/>
    <property type="match status" value="1"/>
</dbReference>
<proteinExistence type="inferred from homology"/>
<dbReference type="EMBL" id="ACIO01001104">
    <property type="protein sequence ID" value="EFC94463.1"/>
    <property type="molecule type" value="Genomic_DNA"/>
</dbReference>
<feature type="non-terminal residue" evidence="9">
    <location>
        <position position="1"/>
    </location>
</feature>
<protein>
    <submittedName>
        <fullName evidence="9">ABC transporter, permease protein</fullName>
    </submittedName>
</protein>
<reference evidence="9 10" key="1">
    <citation type="submission" date="2010-01" db="EMBL/GenBank/DDBJ databases">
        <authorList>
            <person name="Weinstock G."/>
            <person name="Sodergren E."/>
            <person name="Clifton S."/>
            <person name="Fulton L."/>
            <person name="Fulton B."/>
            <person name="Courtney L."/>
            <person name="Fronick C."/>
            <person name="Harrison M."/>
            <person name="Strong C."/>
            <person name="Farmer C."/>
            <person name="Delahaunty K."/>
            <person name="Markovic C."/>
            <person name="Hall O."/>
            <person name="Minx P."/>
            <person name="Tomlinson C."/>
            <person name="Mitreva M."/>
            <person name="Nelson J."/>
            <person name="Hou S."/>
            <person name="Wollam A."/>
            <person name="Pepin K.H."/>
            <person name="Johnson M."/>
            <person name="Bhonagiri V."/>
            <person name="Nash W.E."/>
            <person name="Warren W."/>
            <person name="Chinwalla A."/>
            <person name="Mardis E.R."/>
            <person name="Wilson R.K."/>
        </authorList>
    </citation>
    <scope>NUCLEOTIDE SEQUENCE [LARGE SCALE GENOMIC DNA]</scope>
    <source>
        <strain evidence="9 10">DSM 13479</strain>
    </source>
</reference>
<evidence type="ECO:0000256" key="3">
    <source>
        <dbReference type="ARBA" id="ARBA00022475"/>
    </source>
</evidence>
<dbReference type="PANTHER" id="PTHR30193:SF37">
    <property type="entry name" value="INNER MEMBRANE ABC TRANSPORTER PERMEASE PROTEIN YCJO"/>
    <property type="match status" value="1"/>
</dbReference>
<evidence type="ECO:0000256" key="6">
    <source>
        <dbReference type="ARBA" id="ARBA00023136"/>
    </source>
</evidence>
<dbReference type="InterPro" id="IPR051393">
    <property type="entry name" value="ABC_transporter_permease"/>
</dbReference>
<feature type="transmembrane region" description="Helical" evidence="7">
    <location>
        <begin position="85"/>
        <end position="104"/>
    </location>
</feature>
<accession>D3AUP3</accession>
<keyword evidence="4 7" id="KW-0812">Transmembrane</keyword>
<sequence length="305" mass="34594">RRNEMEKDTAAVRRKKKNVVPYLFVLGAFMVHLCLVTIPALSTLVMSFFDWNGLGDPKFVAFHNFKEIFTQDPVVITAVVNNLKWTAIFLTVPIVLGFTVAVMVSRVKRFQMALRTVYFIPYVLSAAVIGKVFTAYYNPFYGINQFFGQIGLTGLAETLWLGNPKIALYSVAFVDLWHWWGFVMIMFLGALQQVDPSLYESARVDGVNVFQEIWYITVPAIKRTIAFVLIMTVMWSFLTFDYVYVMTNGGPANSTEILATWIYKNAFTKYRAGYASALCVIQCAICFVFYLLQSKASKMGGLDES</sequence>
<evidence type="ECO:0000313" key="9">
    <source>
        <dbReference type="EMBL" id="EFC94463.1"/>
    </source>
</evidence>
<dbReference type="SUPFAM" id="SSF161098">
    <property type="entry name" value="MetI-like"/>
    <property type="match status" value="1"/>
</dbReference>
<comment type="caution">
    <text evidence="9">The sequence shown here is derived from an EMBL/GenBank/DDBJ whole genome shotgun (WGS) entry which is preliminary data.</text>
</comment>
<evidence type="ECO:0000259" key="8">
    <source>
        <dbReference type="PROSITE" id="PS50928"/>
    </source>
</evidence>
<evidence type="ECO:0000313" key="10">
    <source>
        <dbReference type="Proteomes" id="UP000004968"/>
    </source>
</evidence>
<dbReference type="HOGENOM" id="CLU_016047_0_0_9"/>
<evidence type="ECO:0000256" key="7">
    <source>
        <dbReference type="RuleBase" id="RU363032"/>
    </source>
</evidence>
<dbReference type="InterPro" id="IPR000515">
    <property type="entry name" value="MetI-like"/>
</dbReference>
<name>D3AUP3_9FIRM</name>